<reference evidence="1 2" key="1">
    <citation type="submission" date="2021-01" db="EMBL/GenBank/DDBJ databases">
        <authorList>
            <person name="Ruan W."/>
            <person name="Khan S.A."/>
            <person name="Jeon C.O."/>
        </authorList>
    </citation>
    <scope>NUCLEOTIDE SEQUENCE [LARGE SCALE GENOMIC DNA]</scope>
    <source>
        <strain evidence="1 2">R798</strain>
    </source>
</reference>
<protein>
    <submittedName>
        <fullName evidence="1">DUF1173 domain-containing protein</fullName>
    </submittedName>
</protein>
<evidence type="ECO:0000313" key="2">
    <source>
        <dbReference type="Proteomes" id="UP000809349"/>
    </source>
</evidence>
<proteinExistence type="predicted"/>
<sequence>MASSPRIVVPPDQTAHTLDWLTGSAAGQLVLERRHRVQQAHRLRCGCQPGGRQPALVIRLLQDHYYIARMPETGHLHARGCPMFSEDSALSGVAEYAGALRYRGEVAEVKVGFALHAAVAPAAGRGGRVRAGDTVRRGSMGLAGLLSLLWTHSELHTWTPGTVRPWVRVRSSLLEAAARIYLDKRCLADRLCVQGGAGQPWLPPAPGADADWGAYRLLLFKVGSMARTPLGGAYLKTSGGEAVLAPKAVLSAWMTSYPRVAPFLEARGSGRASVVCLALAHWKLVRGAPCLTVLQGALMLTNWRAIPVESTYELQIADLLVEQERRFMKPMRYDAAVDAVFPDFVLSDAGEGGVPLEVYGISGNAQYEARKRQKRAWYQAQGQCFWEWTPPAPVPPLPGKVL</sequence>
<accession>A0ABS7SMR4</accession>
<dbReference type="EMBL" id="JAFBIL020000003">
    <property type="protein sequence ID" value="MBZ2207166.1"/>
    <property type="molecule type" value="Genomic_DNA"/>
</dbReference>
<dbReference type="Pfam" id="PF06666">
    <property type="entry name" value="DUF1173"/>
    <property type="match status" value="2"/>
</dbReference>
<comment type="caution">
    <text evidence="1">The sequence shown here is derived from an EMBL/GenBank/DDBJ whole genome shotgun (WGS) entry which is preliminary data.</text>
</comment>
<gene>
    <name evidence="1" type="ORF">I4X03_007820</name>
</gene>
<dbReference type="RefSeq" id="WP_223467668.1">
    <property type="nucleotide sequence ID" value="NZ_JAFBIL020000003.1"/>
</dbReference>
<evidence type="ECO:0000313" key="1">
    <source>
        <dbReference type="EMBL" id="MBZ2207166.1"/>
    </source>
</evidence>
<reference evidence="1 2" key="2">
    <citation type="submission" date="2021-08" db="EMBL/GenBank/DDBJ databases">
        <title>Massilia sp. R798.</title>
        <authorList>
            <person name="Baek J.H."/>
            <person name="Jung H.S."/>
            <person name="Kim K.R."/>
            <person name="Jeon C.O."/>
        </authorList>
    </citation>
    <scope>NUCLEOTIDE SEQUENCE [LARGE SCALE GENOMIC DNA]</scope>
    <source>
        <strain evidence="1 2">R798</strain>
    </source>
</reference>
<organism evidence="1 2">
    <name type="scientific">Massilia soli</name>
    <dbReference type="NCBI Taxonomy" id="2792854"/>
    <lineage>
        <taxon>Bacteria</taxon>
        <taxon>Pseudomonadati</taxon>
        <taxon>Pseudomonadota</taxon>
        <taxon>Betaproteobacteria</taxon>
        <taxon>Burkholderiales</taxon>
        <taxon>Oxalobacteraceae</taxon>
        <taxon>Telluria group</taxon>
        <taxon>Massilia</taxon>
    </lineage>
</organism>
<keyword evidence="2" id="KW-1185">Reference proteome</keyword>
<dbReference type="InterPro" id="IPR009553">
    <property type="entry name" value="DUF1173"/>
</dbReference>
<name>A0ABS7SMR4_9BURK</name>
<dbReference type="Proteomes" id="UP000809349">
    <property type="component" value="Unassembled WGS sequence"/>
</dbReference>